<dbReference type="PANTHER" id="PTHR11749">
    <property type="entry name" value="RIBULOSE-5-PHOSPHATE-3-EPIMERASE"/>
    <property type="match status" value="1"/>
</dbReference>
<feature type="active site" description="Proton acceptor" evidence="10 12">
    <location>
        <position position="36"/>
    </location>
</feature>
<feature type="binding site" evidence="10">
    <location>
        <begin position="176"/>
        <end position="178"/>
    </location>
    <ligand>
        <name>substrate</name>
    </ligand>
</feature>
<gene>
    <name evidence="10 15" type="primary">rpe</name>
    <name evidence="15" type="ORF">IAA81_02945</name>
</gene>
<dbReference type="InterPro" id="IPR011060">
    <property type="entry name" value="RibuloseP-bd_barrel"/>
</dbReference>
<dbReference type="GO" id="GO:0004750">
    <property type="term" value="F:D-ribulose-phosphate 3-epimerase activity"/>
    <property type="evidence" value="ECO:0007669"/>
    <property type="project" value="UniProtKB-UniRule"/>
</dbReference>
<feature type="binding site" evidence="10 13">
    <location>
        <position position="34"/>
    </location>
    <ligand>
        <name>a divalent metal cation</name>
        <dbReference type="ChEBI" id="CHEBI:60240"/>
    </ligand>
</feature>
<dbReference type="PROSITE" id="PS01086">
    <property type="entry name" value="RIBUL_P_3_EPIMER_2"/>
    <property type="match status" value="1"/>
</dbReference>
<dbReference type="GO" id="GO:0006098">
    <property type="term" value="P:pentose-phosphate shunt"/>
    <property type="evidence" value="ECO:0007669"/>
    <property type="project" value="UniProtKB-UniRule"/>
</dbReference>
<sequence>MQKPFVAPSLLSCDFSAFGSELAKAEKNGAGWIHFDVMDGSFVPEITFGAKLVKDLRGKSSGVFDVHLMVNHPETQVKTFAESGADFITFHKESTVHCHRVVEQIKSYGKKAGISIVPSTPVWEIEPLLPFVDLVLVMSVNPGYSGQKMIRETLTKITELRGLREVGEYGYLISVDGGVNESTLPFVMDTSPDVIVSGSAFFNSPEGFMKKLGGLIENYGNKVQRH</sequence>
<name>A0A9D9HNS4_9SPIR</name>
<feature type="active site" description="Proton donor" evidence="10 12">
    <location>
        <position position="176"/>
    </location>
</feature>
<evidence type="ECO:0000313" key="15">
    <source>
        <dbReference type="EMBL" id="MBO8457170.1"/>
    </source>
</evidence>
<comment type="function">
    <text evidence="10">Catalyzes the reversible epimerization of D-ribulose 5-phosphate to D-xylulose 5-phosphate.</text>
</comment>
<evidence type="ECO:0000256" key="13">
    <source>
        <dbReference type="PIRSR" id="PIRSR001461-2"/>
    </source>
</evidence>
<comment type="cofactor">
    <cofactor evidence="10 13">
        <name>a divalent metal cation</name>
        <dbReference type="ChEBI" id="CHEBI:60240"/>
    </cofactor>
    <text evidence="10 13">Binds 1 divalent metal cation per subunit.</text>
</comment>
<dbReference type="AlphaFoldDB" id="A0A9D9HNS4"/>
<keyword evidence="13" id="KW-0862">Zinc</keyword>
<feature type="binding site" evidence="10 13">
    <location>
        <position position="176"/>
    </location>
    <ligand>
        <name>a divalent metal cation</name>
        <dbReference type="ChEBI" id="CHEBI:60240"/>
    </ligand>
</feature>
<evidence type="ECO:0000313" key="16">
    <source>
        <dbReference type="Proteomes" id="UP000823638"/>
    </source>
</evidence>
<comment type="cofactor">
    <cofactor evidence="5">
        <name>Fe(2+)</name>
        <dbReference type="ChEBI" id="CHEBI:29033"/>
    </cofactor>
</comment>
<reference evidence="15" key="2">
    <citation type="journal article" date="2021" name="PeerJ">
        <title>Extensive microbial diversity within the chicken gut microbiome revealed by metagenomics and culture.</title>
        <authorList>
            <person name="Gilroy R."/>
            <person name="Ravi A."/>
            <person name="Getino M."/>
            <person name="Pursley I."/>
            <person name="Horton D.L."/>
            <person name="Alikhan N.F."/>
            <person name="Baker D."/>
            <person name="Gharbi K."/>
            <person name="Hall N."/>
            <person name="Watson M."/>
            <person name="Adriaenssens E.M."/>
            <person name="Foster-Nyarko E."/>
            <person name="Jarju S."/>
            <person name="Secka A."/>
            <person name="Antonio M."/>
            <person name="Oren A."/>
            <person name="Chaudhuri R.R."/>
            <person name="La Ragione R."/>
            <person name="Hildebrand F."/>
            <person name="Pallen M.J."/>
        </authorList>
    </citation>
    <scope>NUCLEOTIDE SEQUENCE</scope>
    <source>
        <strain evidence="15">10532</strain>
    </source>
</reference>
<dbReference type="GO" id="GO:0046872">
    <property type="term" value="F:metal ion binding"/>
    <property type="evidence" value="ECO:0007669"/>
    <property type="project" value="UniProtKB-UniRule"/>
</dbReference>
<dbReference type="Pfam" id="PF00834">
    <property type="entry name" value="Ribul_P_3_epim"/>
    <property type="match status" value="1"/>
</dbReference>
<accession>A0A9D9HNS4</accession>
<dbReference type="PIRSF" id="PIRSF001461">
    <property type="entry name" value="RPE"/>
    <property type="match status" value="1"/>
</dbReference>
<evidence type="ECO:0000256" key="5">
    <source>
        <dbReference type="ARBA" id="ARBA00001954"/>
    </source>
</evidence>
<evidence type="ECO:0000256" key="3">
    <source>
        <dbReference type="ARBA" id="ARBA00001941"/>
    </source>
</evidence>
<feature type="binding site" evidence="10 14">
    <location>
        <begin position="198"/>
        <end position="199"/>
    </location>
    <ligand>
        <name>substrate</name>
    </ligand>
</feature>
<feature type="binding site" evidence="10 13">
    <location>
        <position position="67"/>
    </location>
    <ligand>
        <name>a divalent metal cation</name>
        <dbReference type="ChEBI" id="CHEBI:60240"/>
    </ligand>
</feature>
<evidence type="ECO:0000256" key="4">
    <source>
        <dbReference type="ARBA" id="ARBA00001947"/>
    </source>
</evidence>
<dbReference type="InterPro" id="IPR026019">
    <property type="entry name" value="Ribul_P_3_epim"/>
</dbReference>
<feature type="binding site" evidence="10 14">
    <location>
        <begin position="143"/>
        <end position="146"/>
    </location>
    <ligand>
        <name>substrate</name>
    </ligand>
</feature>
<comment type="catalytic activity">
    <reaction evidence="1 10 11">
        <text>D-ribulose 5-phosphate = D-xylulose 5-phosphate</text>
        <dbReference type="Rhea" id="RHEA:13677"/>
        <dbReference type="ChEBI" id="CHEBI:57737"/>
        <dbReference type="ChEBI" id="CHEBI:58121"/>
        <dbReference type="EC" id="5.1.3.1"/>
    </reaction>
</comment>
<dbReference type="GO" id="GO:0019323">
    <property type="term" value="P:pentose catabolic process"/>
    <property type="evidence" value="ECO:0007669"/>
    <property type="project" value="UniProtKB-UniRule"/>
</dbReference>
<evidence type="ECO:0000256" key="2">
    <source>
        <dbReference type="ARBA" id="ARBA00001936"/>
    </source>
</evidence>
<keyword evidence="8 10" id="KW-0479">Metal-binding</keyword>
<dbReference type="GO" id="GO:0005737">
    <property type="term" value="C:cytoplasm"/>
    <property type="evidence" value="ECO:0007669"/>
    <property type="project" value="UniProtKB-ARBA"/>
</dbReference>
<dbReference type="FunFam" id="3.20.20.70:FF:000004">
    <property type="entry name" value="Ribulose-phosphate 3-epimerase"/>
    <property type="match status" value="1"/>
</dbReference>
<comment type="caution">
    <text evidence="15">The sequence shown here is derived from an EMBL/GenBank/DDBJ whole genome shotgun (WGS) entry which is preliminary data.</text>
</comment>
<evidence type="ECO:0000256" key="10">
    <source>
        <dbReference type="HAMAP-Rule" id="MF_02227"/>
    </source>
</evidence>
<dbReference type="CDD" id="cd00429">
    <property type="entry name" value="RPE"/>
    <property type="match status" value="1"/>
</dbReference>
<dbReference type="InterPro" id="IPR013785">
    <property type="entry name" value="Aldolase_TIM"/>
</dbReference>
<feature type="binding site" evidence="10 14">
    <location>
        <position position="67"/>
    </location>
    <ligand>
        <name>substrate</name>
    </ligand>
</feature>
<evidence type="ECO:0000256" key="11">
    <source>
        <dbReference type="PIRNR" id="PIRNR001461"/>
    </source>
</evidence>
<evidence type="ECO:0000256" key="1">
    <source>
        <dbReference type="ARBA" id="ARBA00001782"/>
    </source>
</evidence>
<dbReference type="HAMAP" id="MF_02227">
    <property type="entry name" value="RPE"/>
    <property type="match status" value="1"/>
</dbReference>
<keyword evidence="13" id="KW-0464">Manganese</keyword>
<dbReference type="Gene3D" id="3.20.20.70">
    <property type="entry name" value="Aldolase class I"/>
    <property type="match status" value="1"/>
</dbReference>
<evidence type="ECO:0000256" key="9">
    <source>
        <dbReference type="ARBA" id="ARBA00023235"/>
    </source>
</evidence>
<evidence type="ECO:0000256" key="14">
    <source>
        <dbReference type="PIRSR" id="PIRSR001461-3"/>
    </source>
</evidence>
<organism evidence="15 16">
    <name type="scientific">Candidatus Gallitreponema excrementavium</name>
    <dbReference type="NCBI Taxonomy" id="2840840"/>
    <lineage>
        <taxon>Bacteria</taxon>
        <taxon>Pseudomonadati</taxon>
        <taxon>Spirochaetota</taxon>
        <taxon>Spirochaetia</taxon>
        <taxon>Spirochaetales</taxon>
        <taxon>Candidatus Gallitreponema</taxon>
    </lineage>
</organism>
<keyword evidence="9 10" id="KW-0413">Isomerase</keyword>
<dbReference type="Proteomes" id="UP000823638">
    <property type="component" value="Unassembled WGS sequence"/>
</dbReference>
<comment type="cofactor">
    <cofactor evidence="4">
        <name>Zn(2+)</name>
        <dbReference type="ChEBI" id="CHEBI:29105"/>
    </cofactor>
</comment>
<protein>
    <recommendedName>
        <fullName evidence="7 10">Ribulose-phosphate 3-epimerase</fullName>
        <ecNumber evidence="7 10">5.1.3.1</ecNumber>
    </recommendedName>
</protein>
<comment type="similarity">
    <text evidence="6 10 11">Belongs to the ribulose-phosphate 3-epimerase family.</text>
</comment>
<comment type="cofactor">
    <cofactor evidence="3">
        <name>Co(2+)</name>
        <dbReference type="ChEBI" id="CHEBI:48828"/>
    </cofactor>
</comment>
<comment type="pathway">
    <text evidence="10">Carbohydrate degradation.</text>
</comment>
<feature type="binding site" evidence="10 14">
    <location>
        <position position="9"/>
    </location>
    <ligand>
        <name>substrate</name>
    </ligand>
</feature>
<reference evidence="15" key="1">
    <citation type="submission" date="2020-10" db="EMBL/GenBank/DDBJ databases">
        <authorList>
            <person name="Gilroy R."/>
        </authorList>
    </citation>
    <scope>NUCLEOTIDE SEQUENCE</scope>
    <source>
        <strain evidence="15">10532</strain>
    </source>
</reference>
<dbReference type="InterPro" id="IPR000056">
    <property type="entry name" value="Ribul_P_3_epim-like"/>
</dbReference>
<keyword evidence="13" id="KW-0170">Cobalt</keyword>
<dbReference type="EMBL" id="JADIMM010000037">
    <property type="protein sequence ID" value="MBO8457170.1"/>
    <property type="molecule type" value="Genomic_DNA"/>
</dbReference>
<feature type="binding site" evidence="10 13">
    <location>
        <position position="36"/>
    </location>
    <ligand>
        <name>a divalent metal cation</name>
        <dbReference type="ChEBI" id="CHEBI:60240"/>
    </ligand>
</feature>
<proteinExistence type="inferred from homology"/>
<dbReference type="SUPFAM" id="SSF51366">
    <property type="entry name" value="Ribulose-phoshate binding barrel"/>
    <property type="match status" value="1"/>
</dbReference>
<evidence type="ECO:0000256" key="6">
    <source>
        <dbReference type="ARBA" id="ARBA00009541"/>
    </source>
</evidence>
<feature type="binding site" evidence="14">
    <location>
        <position position="178"/>
    </location>
    <ligand>
        <name>substrate</name>
    </ligand>
</feature>
<dbReference type="NCBIfam" id="TIGR01163">
    <property type="entry name" value="rpe"/>
    <property type="match status" value="1"/>
</dbReference>
<keyword evidence="10 11" id="KW-0119">Carbohydrate metabolism</keyword>
<evidence type="ECO:0000256" key="7">
    <source>
        <dbReference type="ARBA" id="ARBA00013188"/>
    </source>
</evidence>
<dbReference type="NCBIfam" id="NF004076">
    <property type="entry name" value="PRK05581.1-4"/>
    <property type="match status" value="1"/>
</dbReference>
<comment type="cofactor">
    <cofactor evidence="2">
        <name>Mn(2+)</name>
        <dbReference type="ChEBI" id="CHEBI:29035"/>
    </cofactor>
</comment>
<evidence type="ECO:0000256" key="12">
    <source>
        <dbReference type="PIRSR" id="PIRSR001461-1"/>
    </source>
</evidence>
<evidence type="ECO:0000256" key="8">
    <source>
        <dbReference type="ARBA" id="ARBA00022723"/>
    </source>
</evidence>
<dbReference type="EC" id="5.1.3.1" evidence="7 10"/>